<dbReference type="GO" id="GO:0007411">
    <property type="term" value="P:axon guidance"/>
    <property type="evidence" value="ECO:0007669"/>
    <property type="project" value="UniProtKB-ARBA"/>
</dbReference>
<dbReference type="InParanoid" id="A0A2J7PFG8"/>
<dbReference type="Gene3D" id="2.10.70.10">
    <property type="entry name" value="Complement Module, domain 1"/>
    <property type="match status" value="1"/>
</dbReference>
<dbReference type="InterPro" id="IPR051022">
    <property type="entry name" value="Notch_Cell-Fate_Det"/>
</dbReference>
<evidence type="ECO:0000256" key="3">
    <source>
        <dbReference type="ARBA" id="ARBA00022737"/>
    </source>
</evidence>
<dbReference type="Pfam" id="PF00008">
    <property type="entry name" value="EGF"/>
    <property type="match status" value="1"/>
</dbReference>
<evidence type="ECO:0000256" key="2">
    <source>
        <dbReference type="ARBA" id="ARBA00022729"/>
    </source>
</evidence>
<dbReference type="AlphaFoldDB" id="A0A2J7PFG8"/>
<evidence type="ECO:0000256" key="6">
    <source>
        <dbReference type="PROSITE-ProRule" id="PRU00076"/>
    </source>
</evidence>
<dbReference type="OrthoDB" id="406096at2759"/>
<dbReference type="Pfam" id="PF00084">
    <property type="entry name" value="Sushi"/>
    <property type="match status" value="1"/>
</dbReference>
<keyword evidence="5" id="KW-0325">Glycoprotein</keyword>
<proteinExistence type="predicted"/>
<evidence type="ECO:0000259" key="9">
    <source>
        <dbReference type="PROSITE" id="PS50923"/>
    </source>
</evidence>
<dbReference type="CDD" id="cd00054">
    <property type="entry name" value="EGF_CA"/>
    <property type="match status" value="1"/>
</dbReference>
<dbReference type="FunFam" id="2.10.25.10:FF:000012">
    <property type="entry name" value="Delta-like protein"/>
    <property type="match status" value="1"/>
</dbReference>
<evidence type="ECO:0000259" key="8">
    <source>
        <dbReference type="PROSITE" id="PS50026"/>
    </source>
</evidence>
<dbReference type="PROSITE" id="PS50026">
    <property type="entry name" value="EGF_3"/>
    <property type="match status" value="2"/>
</dbReference>
<feature type="domain" description="EGF-like" evidence="8">
    <location>
        <begin position="344"/>
        <end position="379"/>
    </location>
</feature>
<dbReference type="Gene3D" id="2.10.25.10">
    <property type="entry name" value="Laminin"/>
    <property type="match status" value="2"/>
</dbReference>
<dbReference type="SMART" id="SM00181">
    <property type="entry name" value="EGF"/>
    <property type="match status" value="2"/>
</dbReference>
<evidence type="ECO:0000313" key="10">
    <source>
        <dbReference type="EMBL" id="PNF15076.1"/>
    </source>
</evidence>
<evidence type="ECO:0000256" key="5">
    <source>
        <dbReference type="ARBA" id="ARBA00023180"/>
    </source>
</evidence>
<keyword evidence="2" id="KW-0732">Signal</keyword>
<dbReference type="GO" id="GO:0040008">
    <property type="term" value="P:regulation of growth"/>
    <property type="evidence" value="ECO:0007669"/>
    <property type="project" value="UniProtKB-ARBA"/>
</dbReference>
<comment type="caution">
    <text evidence="10">The sequence shown here is derived from an EMBL/GenBank/DDBJ whole genome shotgun (WGS) entry which is preliminary data.</text>
</comment>
<dbReference type="InterPro" id="IPR000436">
    <property type="entry name" value="Sushi_SCR_CCP_dom"/>
</dbReference>
<dbReference type="PANTHER" id="PTHR24049:SF22">
    <property type="entry name" value="DROSOPHILA CRUMBS HOMOLOG"/>
    <property type="match status" value="1"/>
</dbReference>
<dbReference type="PROSITE" id="PS00022">
    <property type="entry name" value="EGF_1"/>
    <property type="match status" value="2"/>
</dbReference>
<dbReference type="GO" id="GO:0048056">
    <property type="term" value="P:R3/R4 cell differentiation"/>
    <property type="evidence" value="ECO:0007669"/>
    <property type="project" value="UniProtKB-ARBA"/>
</dbReference>
<dbReference type="InterPro" id="IPR035976">
    <property type="entry name" value="Sushi/SCR/CCP_sf"/>
</dbReference>
<keyword evidence="3" id="KW-0677">Repeat</keyword>
<sequence>MLQAGLKVVVVKGKARHCSLLHSIQTSSGSTQCPIQGAPGAHSPGVLQLGREVDTHLNLVQRSRKAYRGTITTTVLGPQQVTSWAGDNDLTNSASSMTDPGLKAVQDEPNFSPIEKLCVRCPADRSIFAAKGTTFVLVEPPAVKPCHNTATTWAKLSEVRVESLFGPWPGTTVGEGSYNMIIRLIHNREQLAMCKYRYHVTAVKGCPLPMSPEHGRLSCKTPGSGEGSDISSIGDLLDEGSVCRYDCDPGYAVPPSQIHLAVIRCRARSWNSTADPSCQAENGNMPRLVLADPEYRHPLRHHRKGAPCWPNPCQGGGTCLNGPHPSRPILCICPPDREGEFCERAKCQEEMCENGGRCITLGNKAVCYCPPEFTGSKCQVSQVS</sequence>
<accession>A0A2J7PFG8</accession>
<dbReference type="GO" id="GO:0032991">
    <property type="term" value="C:protein-containing complex"/>
    <property type="evidence" value="ECO:0007669"/>
    <property type="project" value="TreeGrafter"/>
</dbReference>
<dbReference type="GO" id="GO:0007157">
    <property type="term" value="P:heterophilic cell-cell adhesion via plasma membrane cell adhesion molecules"/>
    <property type="evidence" value="ECO:0007669"/>
    <property type="project" value="TreeGrafter"/>
</dbReference>
<dbReference type="GO" id="GO:0045197">
    <property type="term" value="P:establishment or maintenance of epithelial cell apical/basal polarity"/>
    <property type="evidence" value="ECO:0007669"/>
    <property type="project" value="TreeGrafter"/>
</dbReference>
<feature type="disulfide bond" evidence="6">
    <location>
        <begin position="369"/>
        <end position="378"/>
    </location>
</feature>
<dbReference type="GO" id="GO:0005911">
    <property type="term" value="C:cell-cell junction"/>
    <property type="evidence" value="ECO:0007669"/>
    <property type="project" value="UniProtKB-ARBA"/>
</dbReference>
<evidence type="ECO:0000256" key="4">
    <source>
        <dbReference type="ARBA" id="ARBA00023157"/>
    </source>
</evidence>
<evidence type="ECO:0000256" key="1">
    <source>
        <dbReference type="ARBA" id="ARBA00022536"/>
    </source>
</evidence>
<dbReference type="GO" id="GO:0050769">
    <property type="term" value="P:positive regulation of neurogenesis"/>
    <property type="evidence" value="ECO:0007669"/>
    <property type="project" value="UniProtKB-ARBA"/>
</dbReference>
<evidence type="ECO:0000256" key="7">
    <source>
        <dbReference type="PROSITE-ProRule" id="PRU00302"/>
    </source>
</evidence>
<dbReference type="SMART" id="SM00032">
    <property type="entry name" value="CCP"/>
    <property type="match status" value="1"/>
</dbReference>
<dbReference type="PANTHER" id="PTHR24049">
    <property type="entry name" value="CRUMBS FAMILY MEMBER"/>
    <property type="match status" value="1"/>
</dbReference>
<gene>
    <name evidence="10" type="ORF">B7P43_G16536</name>
</gene>
<evidence type="ECO:0008006" key="12">
    <source>
        <dbReference type="Google" id="ProtNLM"/>
    </source>
</evidence>
<dbReference type="InterPro" id="IPR000742">
    <property type="entry name" value="EGF"/>
</dbReference>
<dbReference type="GO" id="GO:0005886">
    <property type="term" value="C:plasma membrane"/>
    <property type="evidence" value="ECO:0007669"/>
    <property type="project" value="TreeGrafter"/>
</dbReference>
<dbReference type="SUPFAM" id="SSF57196">
    <property type="entry name" value="EGF/Laminin"/>
    <property type="match status" value="2"/>
</dbReference>
<name>A0A2J7PFG8_9NEOP</name>
<dbReference type="Proteomes" id="UP000235965">
    <property type="component" value="Unassembled WGS sequence"/>
</dbReference>
<dbReference type="GO" id="GO:0120035">
    <property type="term" value="P:regulation of plasma membrane bounded cell projection organization"/>
    <property type="evidence" value="ECO:0007669"/>
    <property type="project" value="UniProtKB-ARBA"/>
</dbReference>
<comment type="caution">
    <text evidence="6">Lacks conserved residue(s) required for the propagation of feature annotation.</text>
</comment>
<reference evidence="10 11" key="1">
    <citation type="submission" date="2017-12" db="EMBL/GenBank/DDBJ databases">
        <title>Hemimetabolous genomes reveal molecular basis of termite eusociality.</title>
        <authorList>
            <person name="Harrison M.C."/>
            <person name="Jongepier E."/>
            <person name="Robertson H.M."/>
            <person name="Arning N."/>
            <person name="Bitard-Feildel T."/>
            <person name="Chao H."/>
            <person name="Childers C.P."/>
            <person name="Dinh H."/>
            <person name="Doddapaneni H."/>
            <person name="Dugan S."/>
            <person name="Gowin J."/>
            <person name="Greiner C."/>
            <person name="Han Y."/>
            <person name="Hu H."/>
            <person name="Hughes D.S.T."/>
            <person name="Huylmans A.-K."/>
            <person name="Kemena C."/>
            <person name="Kremer L.P.M."/>
            <person name="Lee S.L."/>
            <person name="Lopez-Ezquerra A."/>
            <person name="Mallet L."/>
            <person name="Monroy-Kuhn J.M."/>
            <person name="Moser A."/>
            <person name="Murali S.C."/>
            <person name="Muzny D.M."/>
            <person name="Otani S."/>
            <person name="Piulachs M.-D."/>
            <person name="Poelchau M."/>
            <person name="Qu J."/>
            <person name="Schaub F."/>
            <person name="Wada-Katsumata A."/>
            <person name="Worley K.C."/>
            <person name="Xie Q."/>
            <person name="Ylla G."/>
            <person name="Poulsen M."/>
            <person name="Gibbs R.A."/>
            <person name="Schal C."/>
            <person name="Richards S."/>
            <person name="Belles X."/>
            <person name="Korb J."/>
            <person name="Bornberg-Bauer E."/>
        </authorList>
    </citation>
    <scope>NUCLEOTIDE SEQUENCE [LARGE SCALE GENOMIC DNA]</scope>
    <source>
        <tissue evidence="10">Whole body</tissue>
    </source>
</reference>
<feature type="domain" description="Sushi" evidence="9">
    <location>
        <begin position="217"/>
        <end position="280"/>
    </location>
</feature>
<protein>
    <recommendedName>
        <fullName evidence="12">EGF-like domain-containing protein</fullName>
    </recommendedName>
</protein>
<dbReference type="SUPFAM" id="SSF57535">
    <property type="entry name" value="Complement control module/SCR domain"/>
    <property type="match status" value="1"/>
</dbReference>
<dbReference type="CDD" id="cd00033">
    <property type="entry name" value="CCP"/>
    <property type="match status" value="1"/>
</dbReference>
<dbReference type="EMBL" id="NEVH01025660">
    <property type="protein sequence ID" value="PNF15076.1"/>
    <property type="molecule type" value="Genomic_DNA"/>
</dbReference>
<feature type="domain" description="EGF-like" evidence="8">
    <location>
        <begin position="304"/>
        <end position="343"/>
    </location>
</feature>
<dbReference type="STRING" id="105785.A0A2J7PFG8"/>
<dbReference type="GO" id="GO:0016318">
    <property type="term" value="P:ommatidial rotation"/>
    <property type="evidence" value="ECO:0007669"/>
    <property type="project" value="UniProtKB-ARBA"/>
</dbReference>
<dbReference type="PROSITE" id="PS50923">
    <property type="entry name" value="SUSHI"/>
    <property type="match status" value="1"/>
</dbReference>
<keyword evidence="4 6" id="KW-1015">Disulfide bond</keyword>
<keyword evidence="1 6" id="KW-0245">EGF-like domain</keyword>
<keyword evidence="11" id="KW-1185">Reference proteome</keyword>
<feature type="disulfide bond" evidence="6">
    <location>
        <begin position="333"/>
        <end position="342"/>
    </location>
</feature>
<keyword evidence="7" id="KW-0768">Sushi</keyword>
<evidence type="ECO:0000313" key="11">
    <source>
        <dbReference type="Proteomes" id="UP000235965"/>
    </source>
</evidence>
<organism evidence="10 11">
    <name type="scientific">Cryptotermes secundus</name>
    <dbReference type="NCBI Taxonomy" id="105785"/>
    <lineage>
        <taxon>Eukaryota</taxon>
        <taxon>Metazoa</taxon>
        <taxon>Ecdysozoa</taxon>
        <taxon>Arthropoda</taxon>
        <taxon>Hexapoda</taxon>
        <taxon>Insecta</taxon>
        <taxon>Pterygota</taxon>
        <taxon>Neoptera</taxon>
        <taxon>Polyneoptera</taxon>
        <taxon>Dictyoptera</taxon>
        <taxon>Blattodea</taxon>
        <taxon>Blattoidea</taxon>
        <taxon>Termitoidae</taxon>
        <taxon>Kalotermitidae</taxon>
        <taxon>Cryptotermitinae</taxon>
        <taxon>Cryptotermes</taxon>
    </lineage>
</organism>